<dbReference type="RefSeq" id="WP_386834895.1">
    <property type="nucleotide sequence ID" value="NZ_JBHUNP010000001.1"/>
</dbReference>
<name>A0ABW5QNQ8_9HYPH</name>
<sequence length="113" mass="12400">MKHQLRALIAAGYCLMTPSVAVADGEAGGFTELQVGRTQILCYQEPCPWNGVWRADQPAAPHALLWSGDLPPPMRGSEEDRLYLRENYSEHCTLIAGGFRDGVLEVAEVLGRC</sequence>
<accession>A0ABW5QNQ8</accession>
<evidence type="ECO:0000313" key="2">
    <source>
        <dbReference type="EMBL" id="MFD2649370.1"/>
    </source>
</evidence>
<evidence type="ECO:0000256" key="1">
    <source>
        <dbReference type="SAM" id="SignalP"/>
    </source>
</evidence>
<dbReference type="EMBL" id="JBHUNP010000001">
    <property type="protein sequence ID" value="MFD2649370.1"/>
    <property type="molecule type" value="Genomic_DNA"/>
</dbReference>
<comment type="caution">
    <text evidence="2">The sequence shown here is derived from an EMBL/GenBank/DDBJ whole genome shotgun (WGS) entry which is preliminary data.</text>
</comment>
<proteinExistence type="predicted"/>
<gene>
    <name evidence="2" type="ORF">ACFSX5_16410</name>
</gene>
<keyword evidence="1" id="KW-0732">Signal</keyword>
<feature type="signal peptide" evidence="1">
    <location>
        <begin position="1"/>
        <end position="23"/>
    </location>
</feature>
<feature type="chain" id="PRO_5045300941" evidence="1">
    <location>
        <begin position="24"/>
        <end position="113"/>
    </location>
</feature>
<keyword evidence="3" id="KW-1185">Reference proteome</keyword>
<protein>
    <submittedName>
        <fullName evidence="2">Uncharacterized protein</fullName>
    </submittedName>
</protein>
<organism evidence="2 3">
    <name type="scientific">Devosia albogilva</name>
    <dbReference type="NCBI Taxonomy" id="429726"/>
    <lineage>
        <taxon>Bacteria</taxon>
        <taxon>Pseudomonadati</taxon>
        <taxon>Pseudomonadota</taxon>
        <taxon>Alphaproteobacteria</taxon>
        <taxon>Hyphomicrobiales</taxon>
        <taxon>Devosiaceae</taxon>
        <taxon>Devosia</taxon>
    </lineage>
</organism>
<reference evidence="3" key="1">
    <citation type="journal article" date="2019" name="Int. J. Syst. Evol. Microbiol.">
        <title>The Global Catalogue of Microorganisms (GCM) 10K type strain sequencing project: providing services to taxonomists for standard genome sequencing and annotation.</title>
        <authorList>
            <consortium name="The Broad Institute Genomics Platform"/>
            <consortium name="The Broad Institute Genome Sequencing Center for Infectious Disease"/>
            <person name="Wu L."/>
            <person name="Ma J."/>
        </authorList>
    </citation>
    <scope>NUCLEOTIDE SEQUENCE [LARGE SCALE GENOMIC DNA]</scope>
    <source>
        <strain evidence="3">CCM 7427</strain>
    </source>
</reference>
<dbReference type="Proteomes" id="UP001597521">
    <property type="component" value="Unassembled WGS sequence"/>
</dbReference>
<evidence type="ECO:0000313" key="3">
    <source>
        <dbReference type="Proteomes" id="UP001597521"/>
    </source>
</evidence>